<dbReference type="Pfam" id="PF02308">
    <property type="entry name" value="MgtC"/>
    <property type="match status" value="1"/>
</dbReference>
<dbReference type="InterPro" id="IPR049177">
    <property type="entry name" value="MgtC_SapB_SrpB_YhiD_N"/>
</dbReference>
<evidence type="ECO:0000259" key="3">
    <source>
        <dbReference type="Pfam" id="PF13194"/>
    </source>
</evidence>
<dbReference type="PANTHER" id="PTHR39084">
    <property type="entry name" value="MEMBRANE PROTEIN-RELATED"/>
    <property type="match status" value="1"/>
</dbReference>
<keyword evidence="1" id="KW-0472">Membrane</keyword>
<dbReference type="STRING" id="425504.SAMN05216206_2427"/>
<evidence type="ECO:0000256" key="1">
    <source>
        <dbReference type="SAM" id="Phobius"/>
    </source>
</evidence>
<evidence type="ECO:0000259" key="2">
    <source>
        <dbReference type="Pfam" id="PF02308"/>
    </source>
</evidence>
<feature type="transmembrane region" description="Helical" evidence="1">
    <location>
        <begin position="7"/>
        <end position="23"/>
    </location>
</feature>
<reference evidence="5" key="1">
    <citation type="submission" date="2016-10" db="EMBL/GenBank/DDBJ databases">
        <authorList>
            <person name="Varghese N."/>
            <person name="Submissions S."/>
        </authorList>
    </citation>
    <scope>NUCLEOTIDE SEQUENCE [LARGE SCALE GENOMIC DNA]</scope>
    <source>
        <strain evidence="5">LMG 24016</strain>
    </source>
</reference>
<sequence>MPEALDTLLNFASALAAGLLIGAERGWQGRNADDTTLVAGIRTFALSSLLGAFAMLLGEHFSVIAWAVIFASFALLVVASYFGELQRLGDMGMTSEVALLITFLLGSLAMAGYAGLAAGGAVAVALLLSLKQSLHSALQRLSEAELSGALKLLFISLVLLPALPNQGYGPWQVFNPYAMWWMVVLIASIGFAAYVAIRLVGMRSGLLITSLLGGMVSSTAMTITLARLAAGPNLQAILASGLLATSALMFPRILLEVGIVNASLLPQLVWPLGVATLVYASGALLYFRRAGTESEEAAEPPLKNPFELGPALRFASLLALILLLVEAAQRWLGDVGVYLVALLSGLADVDAITLSLARSAQGELNAQVAVQGIFLAALSNSVVKACLVALIGGRKLALMTLPVMAAGLLAGAAVLLLL</sequence>
<feature type="transmembrane region" description="Helical" evidence="1">
    <location>
        <begin position="398"/>
        <end position="417"/>
    </location>
</feature>
<protein>
    <submittedName>
        <fullName evidence="4">Uncharacterized membrane protein, DUF4010 family</fullName>
    </submittedName>
</protein>
<evidence type="ECO:0000313" key="4">
    <source>
        <dbReference type="EMBL" id="SFI56864.1"/>
    </source>
</evidence>
<accession>A0A1I3J9A5</accession>
<feature type="domain" description="DUF4010" evidence="3">
    <location>
        <begin position="184"/>
        <end position="392"/>
    </location>
</feature>
<dbReference type="InterPro" id="IPR025105">
    <property type="entry name" value="DUF4010"/>
</dbReference>
<feature type="transmembrane region" description="Helical" evidence="1">
    <location>
        <begin position="178"/>
        <end position="197"/>
    </location>
</feature>
<feature type="domain" description="MgtC/SapB/SrpB/YhiD N-terminal" evidence="2">
    <location>
        <begin position="12"/>
        <end position="136"/>
    </location>
</feature>
<dbReference type="AlphaFoldDB" id="A0A1I3J9A5"/>
<dbReference type="OrthoDB" id="9813718at2"/>
<dbReference type="Proteomes" id="UP000243606">
    <property type="component" value="Unassembled WGS sequence"/>
</dbReference>
<feature type="transmembrane region" description="Helical" evidence="1">
    <location>
        <begin position="267"/>
        <end position="288"/>
    </location>
</feature>
<organism evidence="4 5">
    <name type="scientific">Pseudomonas guineae</name>
    <dbReference type="NCBI Taxonomy" id="425504"/>
    <lineage>
        <taxon>Bacteria</taxon>
        <taxon>Pseudomonadati</taxon>
        <taxon>Pseudomonadota</taxon>
        <taxon>Gammaproteobacteria</taxon>
        <taxon>Pseudomonadales</taxon>
        <taxon>Pseudomonadaceae</taxon>
        <taxon>Pseudomonas</taxon>
    </lineage>
</organism>
<keyword evidence="1" id="KW-1133">Transmembrane helix</keyword>
<feature type="transmembrane region" description="Helical" evidence="1">
    <location>
        <begin position="35"/>
        <end position="56"/>
    </location>
</feature>
<keyword evidence="5" id="KW-1185">Reference proteome</keyword>
<feature type="transmembrane region" description="Helical" evidence="1">
    <location>
        <begin position="103"/>
        <end position="128"/>
    </location>
</feature>
<keyword evidence="1" id="KW-0812">Transmembrane</keyword>
<feature type="transmembrane region" description="Helical" evidence="1">
    <location>
        <begin position="206"/>
        <end position="230"/>
    </location>
</feature>
<gene>
    <name evidence="4" type="ORF">SAMN05216206_2427</name>
</gene>
<dbReference type="RefSeq" id="WP_090242276.1">
    <property type="nucleotide sequence ID" value="NZ_CAXBNE010000035.1"/>
</dbReference>
<proteinExistence type="predicted"/>
<feature type="transmembrane region" description="Helical" evidence="1">
    <location>
        <begin position="337"/>
        <end position="357"/>
    </location>
</feature>
<name>A0A1I3J9A5_9PSED</name>
<feature type="transmembrane region" description="Helical" evidence="1">
    <location>
        <begin position="236"/>
        <end position="255"/>
    </location>
</feature>
<feature type="transmembrane region" description="Helical" evidence="1">
    <location>
        <begin position="308"/>
        <end position="325"/>
    </location>
</feature>
<dbReference type="PANTHER" id="PTHR39084:SF1">
    <property type="entry name" value="DUF4010 DOMAIN-CONTAINING PROTEIN"/>
    <property type="match status" value="1"/>
</dbReference>
<feature type="transmembrane region" description="Helical" evidence="1">
    <location>
        <begin position="63"/>
        <end position="83"/>
    </location>
</feature>
<feature type="transmembrane region" description="Helical" evidence="1">
    <location>
        <begin position="369"/>
        <end position="391"/>
    </location>
</feature>
<dbReference type="EMBL" id="FOQL01000003">
    <property type="protein sequence ID" value="SFI56864.1"/>
    <property type="molecule type" value="Genomic_DNA"/>
</dbReference>
<evidence type="ECO:0000313" key="5">
    <source>
        <dbReference type="Proteomes" id="UP000243606"/>
    </source>
</evidence>
<dbReference type="Pfam" id="PF13194">
    <property type="entry name" value="DUF4010"/>
    <property type="match status" value="1"/>
</dbReference>